<gene>
    <name evidence="1" type="ORF">UFOPK4000_00034</name>
</gene>
<reference evidence="1" key="1">
    <citation type="submission" date="2020-05" db="EMBL/GenBank/DDBJ databases">
        <authorList>
            <person name="Chiriac C."/>
            <person name="Salcher M."/>
            <person name="Ghai R."/>
            <person name="Kavagutti S V."/>
        </authorList>
    </citation>
    <scope>NUCLEOTIDE SEQUENCE</scope>
</reference>
<dbReference type="InterPro" id="IPR017850">
    <property type="entry name" value="Alkaline_phosphatase_core_sf"/>
</dbReference>
<organism evidence="1">
    <name type="scientific">freshwater metagenome</name>
    <dbReference type="NCBI Taxonomy" id="449393"/>
    <lineage>
        <taxon>unclassified sequences</taxon>
        <taxon>metagenomes</taxon>
        <taxon>ecological metagenomes</taxon>
    </lineage>
</organism>
<dbReference type="AlphaFoldDB" id="A0A6J7MF98"/>
<dbReference type="PANTHER" id="PTHR10151:SF120">
    <property type="entry name" value="BIS(5'-ADENOSYL)-TRIPHOSPHATASE"/>
    <property type="match status" value="1"/>
</dbReference>
<dbReference type="Gene3D" id="3.40.720.10">
    <property type="entry name" value="Alkaline Phosphatase, subunit A"/>
    <property type="match status" value="1"/>
</dbReference>
<name>A0A6J7MF98_9ZZZZ</name>
<dbReference type="Pfam" id="PF01663">
    <property type="entry name" value="Phosphodiest"/>
    <property type="match status" value="1"/>
</dbReference>
<accession>A0A6J7MF98</accession>
<protein>
    <submittedName>
        <fullName evidence="1">Unannotated protein</fullName>
    </submittedName>
</protein>
<dbReference type="SUPFAM" id="SSF53649">
    <property type="entry name" value="Alkaline phosphatase-like"/>
    <property type="match status" value="1"/>
</dbReference>
<evidence type="ECO:0000313" key="1">
    <source>
        <dbReference type="EMBL" id="CAB4979810.1"/>
    </source>
</evidence>
<dbReference type="GO" id="GO:0016787">
    <property type="term" value="F:hydrolase activity"/>
    <property type="evidence" value="ECO:0007669"/>
    <property type="project" value="UniProtKB-ARBA"/>
</dbReference>
<proteinExistence type="predicted"/>
<dbReference type="PANTHER" id="PTHR10151">
    <property type="entry name" value="ECTONUCLEOTIDE PYROPHOSPHATASE/PHOSPHODIESTERASE"/>
    <property type="match status" value="1"/>
</dbReference>
<sequence length="356" mass="38134">MSAIVPALLGPQGTRVIPAWMPAPVEAARSVVLLVVDGLGWHQLQAHKKFLPTLSSMAGGSITTVAPTTTVTALTSITTGLAPGEHGMMGYRMDMGRQVVQMLRWADDKGDLRTSYPPEIVQPTPPFMGSAIPVVSKAEFDSTAFTAAHLRGTRSFGWRAASSIAVTVGSLLRAGHQFVYAYYDGVDKIAHERGFGDFYEAELRTVDRLIGDIAEQLTPDSVLLVTADHGQVHVGDNTIVPHPDVVAGVSYQSGEGRFRWLHAKGGATEDVLAAAKSHYADVAWVVSRDEAIEGGWFGPRVTDAARKRLGDVALLPFTDTSFEDAGDTGPFQLVCRHGSLTEAEVDVPLLAFRSNA</sequence>
<dbReference type="InterPro" id="IPR002591">
    <property type="entry name" value="Phosphodiest/P_Trfase"/>
</dbReference>
<dbReference type="EMBL" id="CAFBOT010000002">
    <property type="protein sequence ID" value="CAB4979810.1"/>
    <property type="molecule type" value="Genomic_DNA"/>
</dbReference>